<dbReference type="Pfam" id="PF00753">
    <property type="entry name" value="Lactamase_B"/>
    <property type="match status" value="1"/>
</dbReference>
<sequence length="293" mass="31673">MHFSTITATALSVVLAGITSATELDPLPQLEAYKVPKSWRQPVAPLRIAANTWQIGTQGITALLLTGSEGAILIDGGMAQTADHLLANLEVLGLQPTDLKLILHSHAHADHVGSLAAVQRATGARVATNAESALLMARGGADDIHFGDGILYSPIKADRILHQGEEVALGNLHLRVHFIPGHTPGSMAWTWHDTINGKTTQLAYVDSLSAPGYQLTNNSRYPDIVRDYQTSFERVRNLPCELLITPHATASGWVFGKTATRKTPLSCKHYADKAERQFQIQLEAERQESAGGQ</sequence>
<reference evidence="2 3" key="1">
    <citation type="submission" date="2022-05" db="EMBL/GenBank/DDBJ databases">
        <title>Microbulbifer sp. nov., isolated from sponge.</title>
        <authorList>
            <person name="Gao L."/>
        </authorList>
    </citation>
    <scope>NUCLEOTIDE SEQUENCE [LARGE SCALE GENOMIC DNA]</scope>
    <source>
        <strain evidence="2 3">MI-G</strain>
    </source>
</reference>
<dbReference type="InterPro" id="IPR050855">
    <property type="entry name" value="NDM-1-like"/>
</dbReference>
<dbReference type="EMBL" id="CP098023">
    <property type="protein sequence ID" value="WKD49659.1"/>
    <property type="molecule type" value="Genomic_DNA"/>
</dbReference>
<dbReference type="NCBIfam" id="NF033105">
    <property type="entry name" value="bla_subclass_B3"/>
    <property type="match status" value="1"/>
</dbReference>
<evidence type="ECO:0000313" key="3">
    <source>
        <dbReference type="Proteomes" id="UP001321520"/>
    </source>
</evidence>
<feature type="domain" description="Metallo-beta-lactamase" evidence="1">
    <location>
        <begin position="59"/>
        <end position="247"/>
    </location>
</feature>
<proteinExistence type="predicted"/>
<dbReference type="GO" id="GO:0008800">
    <property type="term" value="F:beta-lactamase activity"/>
    <property type="evidence" value="ECO:0007669"/>
    <property type="project" value="UniProtKB-EC"/>
</dbReference>
<dbReference type="NCBIfam" id="NF012229">
    <property type="entry name" value="bla_class_B_core"/>
    <property type="match status" value="1"/>
</dbReference>
<keyword evidence="2" id="KW-0378">Hydrolase</keyword>
<dbReference type="RefSeq" id="WP_301415511.1">
    <property type="nucleotide sequence ID" value="NZ_CP098023.1"/>
</dbReference>
<dbReference type="InterPro" id="IPR001279">
    <property type="entry name" value="Metallo-B-lactamas"/>
</dbReference>
<dbReference type="Proteomes" id="UP001321520">
    <property type="component" value="Chromosome"/>
</dbReference>
<dbReference type="EC" id="3.5.2.6" evidence="2"/>
<keyword evidence="3" id="KW-1185">Reference proteome</keyword>
<protein>
    <submittedName>
        <fullName evidence="2">Subclass B3 metallo-beta-lactamase</fullName>
        <ecNumber evidence="2">3.5.2.6</ecNumber>
    </submittedName>
</protein>
<dbReference type="SUPFAM" id="SSF56281">
    <property type="entry name" value="Metallo-hydrolase/oxidoreductase"/>
    <property type="match status" value="1"/>
</dbReference>
<dbReference type="PANTHER" id="PTHR42951:SF17">
    <property type="entry name" value="METALLO-BETA-LACTAMASE DOMAIN-CONTAINING PROTEIN"/>
    <property type="match status" value="1"/>
</dbReference>
<name>A0ABY9E9C9_9GAMM</name>
<dbReference type="SMART" id="SM00849">
    <property type="entry name" value="Lactamase_B"/>
    <property type="match status" value="1"/>
</dbReference>
<evidence type="ECO:0000259" key="1">
    <source>
        <dbReference type="SMART" id="SM00849"/>
    </source>
</evidence>
<dbReference type="InterPro" id="IPR036866">
    <property type="entry name" value="RibonucZ/Hydroxyglut_hydro"/>
</dbReference>
<dbReference type="Gene3D" id="3.60.15.10">
    <property type="entry name" value="Ribonuclease Z/Hydroxyacylglutathione hydrolase-like"/>
    <property type="match status" value="1"/>
</dbReference>
<evidence type="ECO:0000313" key="2">
    <source>
        <dbReference type="EMBL" id="WKD49659.1"/>
    </source>
</evidence>
<gene>
    <name evidence="2" type="primary">bla</name>
    <name evidence="2" type="ORF">M8T91_17490</name>
</gene>
<organism evidence="2 3">
    <name type="scientific">Microbulbifer spongiae</name>
    <dbReference type="NCBI Taxonomy" id="2944933"/>
    <lineage>
        <taxon>Bacteria</taxon>
        <taxon>Pseudomonadati</taxon>
        <taxon>Pseudomonadota</taxon>
        <taxon>Gammaproteobacteria</taxon>
        <taxon>Cellvibrionales</taxon>
        <taxon>Microbulbiferaceae</taxon>
        <taxon>Microbulbifer</taxon>
    </lineage>
</organism>
<accession>A0ABY9E9C9</accession>
<dbReference type="PANTHER" id="PTHR42951">
    <property type="entry name" value="METALLO-BETA-LACTAMASE DOMAIN-CONTAINING"/>
    <property type="match status" value="1"/>
</dbReference>